<keyword evidence="1" id="KW-0325">Glycoprotein</keyword>
<dbReference type="InterPro" id="IPR014745">
    <property type="entry name" value="MHC_II_a/b_N"/>
</dbReference>
<evidence type="ECO:0000256" key="1">
    <source>
        <dbReference type="ARBA" id="ARBA00023180"/>
    </source>
</evidence>
<dbReference type="Gene3D" id="3.10.320.10">
    <property type="entry name" value="Class II Histocompatibility Antigen, M Beta Chain, Chain B, domain 1"/>
    <property type="match status" value="1"/>
</dbReference>
<feature type="domain" description="MHC class II beta chain N-terminal" evidence="2">
    <location>
        <begin position="20"/>
        <end position="93"/>
    </location>
</feature>
<dbReference type="EMBL" id="VWZG01006516">
    <property type="protein sequence ID" value="NXG19459.1"/>
    <property type="molecule type" value="Genomic_DNA"/>
</dbReference>
<accession>A0A7K8ZXF0</accession>
<evidence type="ECO:0000313" key="3">
    <source>
        <dbReference type="EMBL" id="NXG19459.1"/>
    </source>
</evidence>
<feature type="non-terminal residue" evidence="3">
    <location>
        <position position="110"/>
    </location>
</feature>
<dbReference type="AlphaFoldDB" id="A0A7K8ZXF0"/>
<organism evidence="3 4">
    <name type="scientific">Grallaria varia</name>
    <name type="common">variegated antpitta</name>
    <dbReference type="NCBI Taxonomy" id="117165"/>
    <lineage>
        <taxon>Eukaryota</taxon>
        <taxon>Metazoa</taxon>
        <taxon>Chordata</taxon>
        <taxon>Craniata</taxon>
        <taxon>Vertebrata</taxon>
        <taxon>Euteleostomi</taxon>
        <taxon>Archelosauria</taxon>
        <taxon>Archosauria</taxon>
        <taxon>Dinosauria</taxon>
        <taxon>Saurischia</taxon>
        <taxon>Theropoda</taxon>
        <taxon>Coelurosauria</taxon>
        <taxon>Aves</taxon>
        <taxon>Neognathae</taxon>
        <taxon>Neoaves</taxon>
        <taxon>Telluraves</taxon>
        <taxon>Australaves</taxon>
        <taxon>Passeriformes</taxon>
        <taxon>Formicariidae</taxon>
        <taxon>Grallaria</taxon>
    </lineage>
</organism>
<dbReference type="Proteomes" id="UP000591535">
    <property type="component" value="Unassembled WGS sequence"/>
</dbReference>
<evidence type="ECO:0000259" key="2">
    <source>
        <dbReference type="SMART" id="SM00921"/>
    </source>
</evidence>
<dbReference type="Pfam" id="PF00969">
    <property type="entry name" value="MHC_II_beta"/>
    <property type="match status" value="1"/>
</dbReference>
<comment type="caution">
    <text evidence="3">The sequence shown here is derived from an EMBL/GenBank/DDBJ whole genome shotgun (WGS) entry which is preliminary data.</text>
</comment>
<reference evidence="3 4" key="1">
    <citation type="submission" date="2019-09" db="EMBL/GenBank/DDBJ databases">
        <title>Bird 10,000 Genomes (B10K) Project - Family phase.</title>
        <authorList>
            <person name="Zhang G."/>
        </authorList>
    </citation>
    <scope>NUCLEOTIDE SEQUENCE [LARGE SCALE GENOMIC DNA]</scope>
    <source>
        <strain evidence="3">B10K-DU-001-02</strain>
        <tissue evidence="3">Muscle</tissue>
    </source>
</reference>
<feature type="non-terminal residue" evidence="3">
    <location>
        <position position="1"/>
    </location>
</feature>
<evidence type="ECO:0000313" key="4">
    <source>
        <dbReference type="Proteomes" id="UP000591535"/>
    </source>
</evidence>
<dbReference type="InterPro" id="IPR000353">
    <property type="entry name" value="MHC_II_b_N"/>
</dbReference>
<name>A0A7K8ZXF0_9PASS</name>
<protein>
    <submittedName>
        <fullName evidence="3">HB2L protein</fullName>
    </submittedName>
</protein>
<dbReference type="SUPFAM" id="SSF54452">
    <property type="entry name" value="MHC antigen-recognition domain"/>
    <property type="match status" value="1"/>
</dbReference>
<dbReference type="GO" id="GO:0019882">
    <property type="term" value="P:antigen processing and presentation"/>
    <property type="evidence" value="ECO:0007669"/>
    <property type="project" value="InterPro"/>
</dbReference>
<dbReference type="SMART" id="SM00921">
    <property type="entry name" value="MHC_II_beta"/>
    <property type="match status" value="1"/>
</dbReference>
<gene>
    <name evidence="3" type="primary">Hb2l</name>
    <name evidence="3" type="ORF">GRAVAR_R02936</name>
</gene>
<keyword evidence="4" id="KW-1185">Reference proteome</keyword>
<dbReference type="GO" id="GO:0042613">
    <property type="term" value="C:MHC class II protein complex"/>
    <property type="evidence" value="ECO:0007669"/>
    <property type="project" value="InterPro"/>
</dbReference>
<sequence length="110" mass="12415">GASRALPPAHPGVRQYMGKGDCTFINGTDRVRLVGKFIYNREQFVHFDSDLGRFVGDTLYGEKVARRLNSDRATLEDSRALVDRCRHNCEVFTPFLVNRRVSTSPSQSLP</sequence>
<dbReference type="InterPro" id="IPR011162">
    <property type="entry name" value="MHC_I/II-like_Ag-recog"/>
</dbReference>
<proteinExistence type="predicted"/>
<dbReference type="GO" id="GO:0006955">
    <property type="term" value="P:immune response"/>
    <property type="evidence" value="ECO:0007669"/>
    <property type="project" value="InterPro"/>
</dbReference>